<comment type="caution">
    <text evidence="1">The sequence shown here is derived from an EMBL/GenBank/DDBJ whole genome shotgun (WGS) entry which is preliminary data.</text>
</comment>
<dbReference type="EMBL" id="MU273657">
    <property type="protein sequence ID" value="KAI0029780.1"/>
    <property type="molecule type" value="Genomic_DNA"/>
</dbReference>
<organism evidence="1 2">
    <name type="scientific">Vararia minispora EC-137</name>
    <dbReference type="NCBI Taxonomy" id="1314806"/>
    <lineage>
        <taxon>Eukaryota</taxon>
        <taxon>Fungi</taxon>
        <taxon>Dikarya</taxon>
        <taxon>Basidiomycota</taxon>
        <taxon>Agaricomycotina</taxon>
        <taxon>Agaricomycetes</taxon>
        <taxon>Russulales</taxon>
        <taxon>Lachnocladiaceae</taxon>
        <taxon>Vararia</taxon>
    </lineage>
</organism>
<evidence type="ECO:0000313" key="2">
    <source>
        <dbReference type="Proteomes" id="UP000814128"/>
    </source>
</evidence>
<gene>
    <name evidence="1" type="ORF">K488DRAFT_79978</name>
</gene>
<protein>
    <submittedName>
        <fullName evidence="1">Alpha/Beta hydrolase protein</fullName>
    </submittedName>
</protein>
<keyword evidence="2" id="KW-1185">Reference proteome</keyword>
<accession>A0ACB8QDW8</accession>
<sequence length="412" mass="45337">MAESPFHNIDVLDQQLDELVEKLALTLFPDELDNAGWDYGFPLADIKRLTTRWRDGFDWRRAEASLNAELSMFTRDITADDSSMLNIHCMHKASKSANAILFLSIHGCTLAVPEVFEAHKLIPLLVETFPDYPSIHVVAMSLSGYGFPEAPTKRGFNPRQCASDTNRCRALGYKEYVTQGGDCGVANPKHAKASHTNLPYAAKHPFFSPPSVFLVCLLAPYSKAERDGLATTHRFSTVGNACMQEHSSKHQTLGMSLSDSPVGLLAWIYEKLVEQTDNYPSTDDQGLSSCFFFCVSQVSVNCSISSNVDFHLLILACRDYVPAEDKQAAQKVTAPTGFSRFPKNIHLWPNTSITLLLRWTSTLGKVVSDRRNPDGGHLAAYKRPGLLAGGLRGMSQRGGPACGAVSRNTGYD</sequence>
<keyword evidence="1" id="KW-0378">Hydrolase</keyword>
<evidence type="ECO:0000313" key="1">
    <source>
        <dbReference type="EMBL" id="KAI0029780.1"/>
    </source>
</evidence>
<name>A0ACB8QDW8_9AGAM</name>
<reference evidence="1" key="1">
    <citation type="submission" date="2021-02" db="EMBL/GenBank/DDBJ databases">
        <authorList>
            <consortium name="DOE Joint Genome Institute"/>
            <person name="Ahrendt S."/>
            <person name="Looney B.P."/>
            <person name="Miyauchi S."/>
            <person name="Morin E."/>
            <person name="Drula E."/>
            <person name="Courty P.E."/>
            <person name="Chicoki N."/>
            <person name="Fauchery L."/>
            <person name="Kohler A."/>
            <person name="Kuo A."/>
            <person name="Labutti K."/>
            <person name="Pangilinan J."/>
            <person name="Lipzen A."/>
            <person name="Riley R."/>
            <person name="Andreopoulos W."/>
            <person name="He G."/>
            <person name="Johnson J."/>
            <person name="Barry K.W."/>
            <person name="Grigoriev I.V."/>
            <person name="Nagy L."/>
            <person name="Hibbett D."/>
            <person name="Henrissat B."/>
            <person name="Matheny P.B."/>
            <person name="Labbe J."/>
            <person name="Martin F."/>
        </authorList>
    </citation>
    <scope>NUCLEOTIDE SEQUENCE</scope>
    <source>
        <strain evidence="1">EC-137</strain>
    </source>
</reference>
<proteinExistence type="predicted"/>
<reference evidence="1" key="2">
    <citation type="journal article" date="2022" name="New Phytol.">
        <title>Evolutionary transition to the ectomycorrhizal habit in the genomes of a hyperdiverse lineage of mushroom-forming fungi.</title>
        <authorList>
            <person name="Looney B."/>
            <person name="Miyauchi S."/>
            <person name="Morin E."/>
            <person name="Drula E."/>
            <person name="Courty P.E."/>
            <person name="Kohler A."/>
            <person name="Kuo A."/>
            <person name="LaButti K."/>
            <person name="Pangilinan J."/>
            <person name="Lipzen A."/>
            <person name="Riley R."/>
            <person name="Andreopoulos W."/>
            <person name="He G."/>
            <person name="Johnson J."/>
            <person name="Nolan M."/>
            <person name="Tritt A."/>
            <person name="Barry K.W."/>
            <person name="Grigoriev I.V."/>
            <person name="Nagy L.G."/>
            <person name="Hibbett D."/>
            <person name="Henrissat B."/>
            <person name="Matheny P.B."/>
            <person name="Labbe J."/>
            <person name="Martin F.M."/>
        </authorList>
    </citation>
    <scope>NUCLEOTIDE SEQUENCE</scope>
    <source>
        <strain evidence="1">EC-137</strain>
    </source>
</reference>
<dbReference type="Proteomes" id="UP000814128">
    <property type="component" value="Unassembled WGS sequence"/>
</dbReference>